<organism evidence="2 3">
    <name type="scientific">Haloprofundus marisrubri</name>
    <dbReference type="NCBI Taxonomy" id="1514971"/>
    <lineage>
        <taxon>Archaea</taxon>
        <taxon>Methanobacteriati</taxon>
        <taxon>Methanobacteriota</taxon>
        <taxon>Stenosarchaea group</taxon>
        <taxon>Halobacteria</taxon>
        <taxon>Halobacteriales</taxon>
        <taxon>Haloferacaceae</taxon>
        <taxon>Haloprofundus</taxon>
    </lineage>
</organism>
<dbReference type="Gene3D" id="3.40.50.2000">
    <property type="entry name" value="Glycogen Phosphorylase B"/>
    <property type="match status" value="2"/>
</dbReference>
<dbReference type="PANTHER" id="PTHR12526:SF637">
    <property type="entry name" value="GLYCOSYLTRANSFERASE EPSF-RELATED"/>
    <property type="match status" value="1"/>
</dbReference>
<gene>
    <name evidence="2" type="ORF">AUR64_02025</name>
</gene>
<dbReference type="OrthoDB" id="193395at2157"/>
<comment type="caution">
    <text evidence="2">The sequence shown here is derived from an EMBL/GenBank/DDBJ whole genome shotgun (WGS) entry which is preliminary data.</text>
</comment>
<dbReference type="GO" id="GO:0016740">
    <property type="term" value="F:transferase activity"/>
    <property type="evidence" value="ECO:0007669"/>
    <property type="project" value="UniProtKB-KW"/>
</dbReference>
<evidence type="ECO:0000259" key="1">
    <source>
        <dbReference type="Pfam" id="PF13439"/>
    </source>
</evidence>
<evidence type="ECO:0000313" key="2">
    <source>
        <dbReference type="EMBL" id="KTG07830.1"/>
    </source>
</evidence>
<name>A0A0W1R3J6_9EURY</name>
<dbReference type="AlphaFoldDB" id="A0A0W1R3J6"/>
<sequence>MHVLNLTTNADARFYRLQVRALEESYGVTSTTLSVPGKHRAGSPRTAADYLRFFPQVVRESLGEYDLIHANYGLTAPMALSQPKLPVVLSLWGSDLEGSYRPVSRASARFCDAVIVMSEEMEQSLGQDCTVIPHGVDLERFQPTSVSEARAELGWDDDSYHVLFPYSPERTVKDYPRAERVVEAVREQVSKPVELHTISGLPHPRVAVYMNASDSLLLTSKREGSPNVVKESLACNLPVVATRVGDVPERLAEVDPSYVCDSDDELIENLVRVLQQGGRSNGRKEAERVGIAQMADHIYEVYEDVLAKNGRKVAQTA</sequence>
<dbReference type="Pfam" id="PF13439">
    <property type="entry name" value="Glyco_transf_4"/>
    <property type="match status" value="1"/>
</dbReference>
<keyword evidence="2" id="KW-0808">Transferase</keyword>
<protein>
    <submittedName>
        <fullName evidence="2">Glycosyl transferase</fullName>
    </submittedName>
</protein>
<keyword evidence="3" id="KW-1185">Reference proteome</keyword>
<proteinExistence type="predicted"/>
<dbReference type="PANTHER" id="PTHR12526">
    <property type="entry name" value="GLYCOSYLTRANSFERASE"/>
    <property type="match status" value="1"/>
</dbReference>
<dbReference type="Proteomes" id="UP000054387">
    <property type="component" value="Unassembled WGS sequence"/>
</dbReference>
<evidence type="ECO:0000313" key="3">
    <source>
        <dbReference type="Proteomes" id="UP000054387"/>
    </source>
</evidence>
<dbReference type="EMBL" id="LOPU01000038">
    <property type="protein sequence ID" value="KTG07830.1"/>
    <property type="molecule type" value="Genomic_DNA"/>
</dbReference>
<dbReference type="STRING" id="1514971.AUR64_02025"/>
<dbReference type="RefSeq" id="WP_058583470.1">
    <property type="nucleotide sequence ID" value="NZ_LOPU01000038.1"/>
</dbReference>
<dbReference type="InterPro" id="IPR028098">
    <property type="entry name" value="Glyco_trans_4-like_N"/>
</dbReference>
<feature type="domain" description="Glycosyltransferase subfamily 4-like N-terminal" evidence="1">
    <location>
        <begin position="2"/>
        <end position="140"/>
    </location>
</feature>
<reference evidence="2 3" key="1">
    <citation type="submission" date="2015-12" db="EMBL/GenBank/DDBJ databases">
        <title>Haloprofundus marisrubri gen. nov., sp. nov., an extremely halophilic archaeon isolated from the Discovery deep brine-seawater interface in the Red Sea.</title>
        <authorList>
            <person name="Zhang G."/>
            <person name="Stingl U."/>
            <person name="Rashid M."/>
        </authorList>
    </citation>
    <scope>NUCLEOTIDE SEQUENCE [LARGE SCALE GENOMIC DNA]</scope>
    <source>
        <strain evidence="2 3">SB9</strain>
    </source>
</reference>
<accession>A0A0W1R3J6</accession>
<dbReference type="Pfam" id="PF13692">
    <property type="entry name" value="Glyco_trans_1_4"/>
    <property type="match status" value="1"/>
</dbReference>
<dbReference type="SUPFAM" id="SSF53756">
    <property type="entry name" value="UDP-Glycosyltransferase/glycogen phosphorylase"/>
    <property type="match status" value="1"/>
</dbReference>